<dbReference type="AlphaFoldDB" id="A0A0R2GAV7"/>
<dbReference type="GO" id="GO:0003700">
    <property type="term" value="F:DNA-binding transcription factor activity"/>
    <property type="evidence" value="ECO:0007669"/>
    <property type="project" value="TreeGrafter"/>
</dbReference>
<dbReference type="CDD" id="cd06286">
    <property type="entry name" value="PBP1_CcpB-like"/>
    <property type="match status" value="1"/>
</dbReference>
<dbReference type="Pfam" id="PF00356">
    <property type="entry name" value="LacI"/>
    <property type="match status" value="1"/>
</dbReference>
<dbReference type="Proteomes" id="UP000076989">
    <property type="component" value="Unassembled WGS sequence"/>
</dbReference>
<comment type="caution">
    <text evidence="6">The sequence shown here is derived from an EMBL/GenBank/DDBJ whole genome shotgun (WGS) entry which is preliminary data.</text>
</comment>
<name>A0A0R2GAV7_LACPN</name>
<dbReference type="InterPro" id="IPR028082">
    <property type="entry name" value="Peripla_BP_I"/>
</dbReference>
<evidence type="ECO:0000313" key="10">
    <source>
        <dbReference type="Proteomes" id="UP000076989"/>
    </source>
</evidence>
<dbReference type="InterPro" id="IPR046335">
    <property type="entry name" value="LacI/GalR-like_sensor"/>
</dbReference>
<evidence type="ECO:0000256" key="2">
    <source>
        <dbReference type="ARBA" id="ARBA00023125"/>
    </source>
</evidence>
<keyword evidence="1" id="KW-0805">Transcription regulation</keyword>
<accession>A0A0R2GAV7</accession>
<keyword evidence="2" id="KW-0238">DNA-binding</keyword>
<reference evidence="8 9" key="1">
    <citation type="submission" date="2016-03" db="EMBL/GenBank/DDBJ databases">
        <title>Comparative genomics of 54 Lactobacillus plantarum strains reveals genomic uncoupling from niche constraints.</title>
        <authorList>
            <person name="Martino M.E."/>
        </authorList>
    </citation>
    <scope>NUCLEOTIDE SEQUENCE [LARGE SCALE GENOMIC DNA]</scope>
    <source>
        <strain evidence="6 9">19.1</strain>
        <strain evidence="7 8">NAB2</strain>
        <strain evidence="5 10">Nizo2260</strain>
    </source>
</reference>
<sequence>MTTISEIAAEAGVGVGTVSRYLNHRPSVSVAKKKQIQAAIEKLDYTPNAIASQLRAQNTNTIGVLVSRISNPFFAQLFDALERELNGYGFQVMVMQTHDDALAEQHFLDKLKQQQVDGVILASIENQQLVAQLSATYANQMVLLNEEATDIGIPMISLNHYQATKDALAYLYHQGHRRIAYATGGDFPSTHHGRSRTQAYLDFCEEQQLVVNNNWVFAQQHTIADGQALGKQLASLNPSDRPTAVFTNSDEVAVGVIDELQQQHFRVPDDMAVMGYDDQPFAAVAQVPLTTIRQPVAAMAQLAVDQLLHHLGRLQRPELAIALSLDLIKRKSA</sequence>
<gene>
    <name evidence="6" type="ORF">Lp19_0235</name>
    <name evidence="7" type="ORF">NAB2_0192</name>
    <name evidence="5" type="ORF">Nizo2260_1728</name>
</gene>
<dbReference type="KEGG" id="lpb:SH83_13450"/>
<dbReference type="RefSeq" id="WP_013355968.1">
    <property type="nucleotide sequence ID" value="NZ_BLJR01000016.1"/>
</dbReference>
<dbReference type="Gene3D" id="3.40.50.2300">
    <property type="match status" value="2"/>
</dbReference>
<dbReference type="Proteomes" id="UP000076882">
    <property type="component" value="Unassembled WGS sequence"/>
</dbReference>
<dbReference type="EMBL" id="LUXM01000005">
    <property type="protein sequence ID" value="KZU98351.1"/>
    <property type="molecule type" value="Genomic_DNA"/>
</dbReference>
<evidence type="ECO:0000313" key="5">
    <source>
        <dbReference type="EMBL" id="KZU03488.1"/>
    </source>
</evidence>
<dbReference type="GO" id="GO:0000976">
    <property type="term" value="F:transcription cis-regulatory region binding"/>
    <property type="evidence" value="ECO:0007669"/>
    <property type="project" value="TreeGrafter"/>
</dbReference>
<dbReference type="PANTHER" id="PTHR30146">
    <property type="entry name" value="LACI-RELATED TRANSCRIPTIONAL REPRESSOR"/>
    <property type="match status" value="1"/>
</dbReference>
<dbReference type="Gene3D" id="1.10.260.40">
    <property type="entry name" value="lambda repressor-like DNA-binding domains"/>
    <property type="match status" value="1"/>
</dbReference>
<protein>
    <submittedName>
        <fullName evidence="6">MSM operonregulatory protein</fullName>
    </submittedName>
</protein>
<dbReference type="EMBL" id="LUXO01000004">
    <property type="protein sequence ID" value="KZV06324.1"/>
    <property type="molecule type" value="Genomic_DNA"/>
</dbReference>
<organism evidence="6 9">
    <name type="scientific">Lactiplantibacillus plantarum</name>
    <name type="common">Lactobacillus plantarum</name>
    <dbReference type="NCBI Taxonomy" id="1590"/>
    <lineage>
        <taxon>Bacteria</taxon>
        <taxon>Bacillati</taxon>
        <taxon>Bacillota</taxon>
        <taxon>Bacilli</taxon>
        <taxon>Lactobacillales</taxon>
        <taxon>Lactobacillaceae</taxon>
        <taxon>Lactiplantibacillus</taxon>
    </lineage>
</organism>
<keyword evidence="3" id="KW-0804">Transcription</keyword>
<dbReference type="Proteomes" id="UP000076872">
    <property type="component" value="Unassembled WGS sequence"/>
</dbReference>
<dbReference type="SMART" id="SM00354">
    <property type="entry name" value="HTH_LACI"/>
    <property type="match status" value="1"/>
</dbReference>
<dbReference type="PANTHER" id="PTHR30146:SF105">
    <property type="entry name" value="CATABOLITE CONTROL PROTEIN B"/>
    <property type="match status" value="1"/>
</dbReference>
<dbReference type="PROSITE" id="PS50932">
    <property type="entry name" value="HTH_LACI_2"/>
    <property type="match status" value="1"/>
</dbReference>
<dbReference type="SUPFAM" id="SSF47413">
    <property type="entry name" value="lambda repressor-like DNA-binding domains"/>
    <property type="match status" value="1"/>
</dbReference>
<evidence type="ECO:0000313" key="6">
    <source>
        <dbReference type="EMBL" id="KZU98351.1"/>
    </source>
</evidence>
<evidence type="ECO:0000313" key="8">
    <source>
        <dbReference type="Proteomes" id="UP000076872"/>
    </source>
</evidence>
<evidence type="ECO:0000313" key="7">
    <source>
        <dbReference type="EMBL" id="KZV06324.1"/>
    </source>
</evidence>
<dbReference type="SUPFAM" id="SSF53822">
    <property type="entry name" value="Periplasmic binding protein-like I"/>
    <property type="match status" value="1"/>
</dbReference>
<evidence type="ECO:0000313" key="9">
    <source>
        <dbReference type="Proteomes" id="UP000076882"/>
    </source>
</evidence>
<dbReference type="CDD" id="cd01392">
    <property type="entry name" value="HTH_LacI"/>
    <property type="match status" value="1"/>
</dbReference>
<dbReference type="InterPro" id="IPR000843">
    <property type="entry name" value="HTH_LacI"/>
</dbReference>
<dbReference type="InterPro" id="IPR010982">
    <property type="entry name" value="Lambda_DNA-bd_dom_sf"/>
</dbReference>
<feature type="domain" description="HTH lacI-type" evidence="4">
    <location>
        <begin position="2"/>
        <end position="56"/>
    </location>
</feature>
<dbReference type="EMBL" id="LUWI01000022">
    <property type="protein sequence ID" value="KZU03488.1"/>
    <property type="molecule type" value="Genomic_DNA"/>
</dbReference>
<evidence type="ECO:0000259" key="4">
    <source>
        <dbReference type="PROSITE" id="PS50932"/>
    </source>
</evidence>
<evidence type="ECO:0000256" key="3">
    <source>
        <dbReference type="ARBA" id="ARBA00023163"/>
    </source>
</evidence>
<dbReference type="PROSITE" id="PS00356">
    <property type="entry name" value="HTH_LACI_1"/>
    <property type="match status" value="1"/>
</dbReference>
<dbReference type="Pfam" id="PF13377">
    <property type="entry name" value="Peripla_BP_3"/>
    <property type="match status" value="1"/>
</dbReference>
<dbReference type="PATRIC" id="fig|1590.144.peg.2796"/>
<proteinExistence type="predicted"/>
<evidence type="ECO:0000256" key="1">
    <source>
        <dbReference type="ARBA" id="ARBA00023015"/>
    </source>
</evidence>